<reference evidence="4 5" key="1">
    <citation type="submission" date="2019-02" db="EMBL/GenBank/DDBJ databases">
        <title>Deep-cultivation of Planctomycetes and their phenomic and genomic characterization uncovers novel biology.</title>
        <authorList>
            <person name="Wiegand S."/>
            <person name="Jogler M."/>
            <person name="Boedeker C."/>
            <person name="Pinto D."/>
            <person name="Vollmers J."/>
            <person name="Rivas-Marin E."/>
            <person name="Kohn T."/>
            <person name="Peeters S.H."/>
            <person name="Heuer A."/>
            <person name="Rast P."/>
            <person name="Oberbeckmann S."/>
            <person name="Bunk B."/>
            <person name="Jeske O."/>
            <person name="Meyerdierks A."/>
            <person name="Storesund J.E."/>
            <person name="Kallscheuer N."/>
            <person name="Luecker S."/>
            <person name="Lage O.M."/>
            <person name="Pohl T."/>
            <person name="Merkel B.J."/>
            <person name="Hornburger P."/>
            <person name="Mueller R.-W."/>
            <person name="Bruemmer F."/>
            <person name="Labrenz M."/>
            <person name="Spormann A.M."/>
            <person name="Op den Camp H."/>
            <person name="Overmann J."/>
            <person name="Amann R."/>
            <person name="Jetten M.S.M."/>
            <person name="Mascher T."/>
            <person name="Medema M.H."/>
            <person name="Devos D.P."/>
            <person name="Kaster A.-K."/>
            <person name="Ovreas L."/>
            <person name="Rohde M."/>
            <person name="Galperin M.Y."/>
            <person name="Jogler C."/>
        </authorList>
    </citation>
    <scope>NUCLEOTIDE SEQUENCE [LARGE SCALE GENOMIC DNA]</scope>
    <source>
        <strain evidence="4 5">Pan153</strain>
    </source>
</reference>
<dbReference type="Gene3D" id="2.60.120.200">
    <property type="match status" value="1"/>
</dbReference>
<sequence>MHAGEKVWVALALFLALAIPGLSRADELFENPARVQADFDRVIAPLIAGRCLDCHAGLDPKGGLDLSRRASTFQGGETGAAVEAGKPDESLLWQYIESDAMPPEHPLSDKEKQLFRRWIAAGAPWGTDPIDAFSKTTEKRAGYDWWSLQPLKKPHVPEVQDPKGVWGKNPIDAFVLQRLKEHGLQPRAPADRRTLIRRLYYSVIGLPPEPEEVEAFVQDKSPDAYERLVDRLLASPHYGEHWARHWLDVVRFGESNGFERDQPRENAWHYRNWVIRALNQDLPYDQFVRQQLAGDLLEPDDPGAVKATGFLVAGPHDVVIPQSKLMRATMKQDELEDIVGVTAQTFLGLTVNCARCHDHKFDPISQQEYYQFAAALSGVAHGERNLPDPAYEKAQRDLVQREKTLRDVQGQLFQLEAMARQRVLASRKQQGNTDEALLISSPIAAWDFRKGTDDLVGGLRGTLHGSAKQTPQGLVLDGNRSFLKTEPLSADLGAKTLEAWVKLSDLQQRGGGVLSVQTTDGNIFDAIVFGEQQPGHWLAGSDHFNRTKSFQGPPEKTATNKEVQIALVYATDGTITAYRNGTAYGSSYRSRGLQSFPSGKTQVLFGLRHGSPGGNRLLKGVISQARLYDRALTPEEIQASAQWGGVFFSEAELQAAMTEGQQKEWQTLRSQRAELQAAIKQLQAVQPTKVYAALSRDPGVSHLLRRGSVAAPAGEVQPGGLQAIRGLEGDLQLAADSSDRDRRLRFARWVTDAQNPLFARVIVNRIWHYHFGQGLVNTPNDFGFNGGRCSHPELLDWLAIQLKENNWSLKALQREILLSATFRQSSEVDPEAMKVDADNRWLWRKSPQRIEAESIRDSILKVAGKLNSEVGGRGYQDVKSYFFKGTQFYEPLDPVGDEFNRRSIYRFSARGGRHPLLETFDCPDPSTTTPDRASTTTPLQALSLMNDSFVLRMSDRLAARVKERSGTDAKQQVEELFLLVYQRPPRPEETAVSREFVSQHGLSALCRVLLNSNEFLYVN</sequence>
<dbReference type="InterPro" id="IPR011444">
    <property type="entry name" value="DUF1549"/>
</dbReference>
<dbReference type="Pfam" id="PF07583">
    <property type="entry name" value="PSCyt2"/>
    <property type="match status" value="1"/>
</dbReference>
<dbReference type="Pfam" id="PF13385">
    <property type="entry name" value="Laminin_G_3"/>
    <property type="match status" value="1"/>
</dbReference>
<gene>
    <name evidence="4" type="ORF">Pan153_05070</name>
</gene>
<accession>A0A518FHR7</accession>
<dbReference type="InterPro" id="IPR011429">
    <property type="entry name" value="Cyt_c_Planctomycete-type"/>
</dbReference>
<feature type="domain" description="DUF1553" evidence="2">
    <location>
        <begin position="742"/>
        <end position="996"/>
    </location>
</feature>
<dbReference type="InterPro" id="IPR013320">
    <property type="entry name" value="ConA-like_dom_sf"/>
</dbReference>
<protein>
    <submittedName>
        <fullName evidence="4">Planctomycete cytochrome C</fullName>
    </submittedName>
</protein>
<organism evidence="4 5">
    <name type="scientific">Gimesia panareensis</name>
    <dbReference type="NCBI Taxonomy" id="2527978"/>
    <lineage>
        <taxon>Bacteria</taxon>
        <taxon>Pseudomonadati</taxon>
        <taxon>Planctomycetota</taxon>
        <taxon>Planctomycetia</taxon>
        <taxon>Planctomycetales</taxon>
        <taxon>Planctomycetaceae</taxon>
        <taxon>Gimesia</taxon>
    </lineage>
</organism>
<evidence type="ECO:0000259" key="3">
    <source>
        <dbReference type="Pfam" id="PF07635"/>
    </source>
</evidence>
<name>A0A518FHR7_9PLAN</name>
<feature type="domain" description="Cytochrome C Planctomycete-type" evidence="3">
    <location>
        <begin position="51"/>
        <end position="104"/>
    </location>
</feature>
<dbReference type="SUPFAM" id="SSF49899">
    <property type="entry name" value="Concanavalin A-like lectins/glucanases"/>
    <property type="match status" value="1"/>
</dbReference>
<evidence type="ECO:0000313" key="4">
    <source>
        <dbReference type="EMBL" id="QDV15888.1"/>
    </source>
</evidence>
<dbReference type="AlphaFoldDB" id="A0A518FHR7"/>
<feature type="domain" description="DUF1549" evidence="1">
    <location>
        <begin position="170"/>
        <end position="379"/>
    </location>
</feature>
<dbReference type="EMBL" id="CP036317">
    <property type="protein sequence ID" value="QDV15888.1"/>
    <property type="molecule type" value="Genomic_DNA"/>
</dbReference>
<dbReference type="PANTHER" id="PTHR35889">
    <property type="entry name" value="CYCLOINULO-OLIGOSACCHARIDE FRUCTANOTRANSFERASE-RELATED"/>
    <property type="match status" value="1"/>
</dbReference>
<dbReference type="PANTHER" id="PTHR35889:SF3">
    <property type="entry name" value="F-BOX DOMAIN-CONTAINING PROTEIN"/>
    <property type="match status" value="1"/>
</dbReference>
<proteinExistence type="predicted"/>
<dbReference type="Proteomes" id="UP000320839">
    <property type="component" value="Chromosome"/>
</dbReference>
<evidence type="ECO:0000259" key="1">
    <source>
        <dbReference type="Pfam" id="PF07583"/>
    </source>
</evidence>
<dbReference type="OrthoDB" id="127107at2"/>
<evidence type="ECO:0000259" key="2">
    <source>
        <dbReference type="Pfam" id="PF07587"/>
    </source>
</evidence>
<evidence type="ECO:0000313" key="5">
    <source>
        <dbReference type="Proteomes" id="UP000320839"/>
    </source>
</evidence>
<dbReference type="Pfam" id="PF07635">
    <property type="entry name" value="PSCyt1"/>
    <property type="match status" value="1"/>
</dbReference>
<dbReference type="RefSeq" id="WP_145453901.1">
    <property type="nucleotide sequence ID" value="NZ_CP036317.1"/>
</dbReference>
<dbReference type="InterPro" id="IPR022655">
    <property type="entry name" value="DUF1553"/>
</dbReference>
<dbReference type="Pfam" id="PF07587">
    <property type="entry name" value="PSD1"/>
    <property type="match status" value="1"/>
</dbReference>